<dbReference type="PANTHER" id="PTHR13789:SF215">
    <property type="entry name" value="FAD-BINDING DOMAIN-CONTAINING PROTEIN-RELATED"/>
    <property type="match status" value="1"/>
</dbReference>
<dbReference type="Proteomes" id="UP001152649">
    <property type="component" value="Unassembled WGS sequence"/>
</dbReference>
<dbReference type="SUPFAM" id="SSF54373">
    <property type="entry name" value="FAD-linked reductases, C-terminal domain"/>
    <property type="match status" value="1"/>
</dbReference>
<organism evidence="7 8">
    <name type="scientific">Penicillium salamii</name>
    <dbReference type="NCBI Taxonomy" id="1612424"/>
    <lineage>
        <taxon>Eukaryota</taxon>
        <taxon>Fungi</taxon>
        <taxon>Dikarya</taxon>
        <taxon>Ascomycota</taxon>
        <taxon>Pezizomycotina</taxon>
        <taxon>Eurotiomycetes</taxon>
        <taxon>Eurotiomycetidae</taxon>
        <taxon>Eurotiales</taxon>
        <taxon>Aspergillaceae</taxon>
        <taxon>Penicillium</taxon>
    </lineage>
</organism>
<dbReference type="EMBL" id="CAJVPG010000437">
    <property type="protein sequence ID" value="CAG8418906.1"/>
    <property type="molecule type" value="Genomic_DNA"/>
</dbReference>
<evidence type="ECO:0000256" key="4">
    <source>
        <dbReference type="ARBA" id="ARBA00023002"/>
    </source>
</evidence>
<dbReference type="PRINTS" id="PR00420">
    <property type="entry name" value="RNGMNOXGNASE"/>
</dbReference>
<evidence type="ECO:0000256" key="1">
    <source>
        <dbReference type="ARBA" id="ARBA00007992"/>
    </source>
</evidence>
<keyword evidence="5" id="KW-0503">Monooxygenase</keyword>
<evidence type="ECO:0000259" key="6">
    <source>
        <dbReference type="Pfam" id="PF01494"/>
    </source>
</evidence>
<dbReference type="InterPro" id="IPR050493">
    <property type="entry name" value="FAD-dep_Monooxygenase_BioMet"/>
</dbReference>
<dbReference type="OrthoDB" id="4277990at2759"/>
<keyword evidence="4" id="KW-0560">Oxidoreductase</keyword>
<sequence length="417" mass="46096">MPLNIVVVGAGLGGLGAAIALNRQGHNVTVIEKSGFLNEVGAAITVAPNATRILKRWGCNLDWLYPIHCEKLQVWDTNGKLLRTPVVTEKHRKALNMQDEWLLTHRVDLHNALRCTAAQVIDDRKVDIRLSSQVLSVDVGKGEVVLEDGSKYVGDLVVGADGVHSRCVNAIVGERREIVKTGQSCFRFLVPIEKMQENPLTSSMLERIGLNGIHVFTTEDRRLVVYPCRGGRLLNCAGIYPPTSAEESGENNLWHNTGSVSQLVNTFRGFGEDLLEMCGMAEDVKHWSLASRDPTPTFVKGKLALIGDAAHPMLPHQGQGAAQAFEDAAALAGVLTADTTPEQLSQRLEMYNKLRYSHSVTVMIMSRINEERRTEMLDELRRYIPDAELPKDMFAFTWPSDPMTEAAQLVTSEGYQI</sequence>
<evidence type="ECO:0000256" key="5">
    <source>
        <dbReference type="ARBA" id="ARBA00023033"/>
    </source>
</evidence>
<keyword evidence="3" id="KW-0274">FAD</keyword>
<protein>
    <recommendedName>
        <fullName evidence="6">FAD-binding domain-containing protein</fullName>
    </recommendedName>
</protein>
<dbReference type="Pfam" id="PF01494">
    <property type="entry name" value="FAD_binding_3"/>
    <property type="match status" value="1"/>
</dbReference>
<comment type="caution">
    <text evidence="7">The sequence shown here is derived from an EMBL/GenBank/DDBJ whole genome shotgun (WGS) entry which is preliminary data.</text>
</comment>
<dbReference type="InterPro" id="IPR036188">
    <property type="entry name" value="FAD/NAD-bd_sf"/>
</dbReference>
<accession>A0A9W4NWK3</accession>
<dbReference type="SUPFAM" id="SSF51905">
    <property type="entry name" value="FAD/NAD(P)-binding domain"/>
    <property type="match status" value="1"/>
</dbReference>
<dbReference type="Gene3D" id="3.50.50.60">
    <property type="entry name" value="FAD/NAD(P)-binding domain"/>
    <property type="match status" value="1"/>
</dbReference>
<dbReference type="AlphaFoldDB" id="A0A9W4NWK3"/>
<gene>
    <name evidence="7" type="ORF">PSALAMII_LOCUS9632</name>
</gene>
<comment type="similarity">
    <text evidence="1">Belongs to the paxM FAD-dependent monooxygenase family.</text>
</comment>
<proteinExistence type="inferred from homology"/>
<name>A0A9W4NWK3_9EURO</name>
<keyword evidence="8" id="KW-1185">Reference proteome</keyword>
<reference evidence="7" key="1">
    <citation type="submission" date="2021-07" db="EMBL/GenBank/DDBJ databases">
        <authorList>
            <person name="Branca A.L. A."/>
        </authorList>
    </citation>
    <scope>NUCLEOTIDE SEQUENCE</scope>
</reference>
<evidence type="ECO:0000313" key="8">
    <source>
        <dbReference type="Proteomes" id="UP001152649"/>
    </source>
</evidence>
<evidence type="ECO:0000256" key="3">
    <source>
        <dbReference type="ARBA" id="ARBA00022827"/>
    </source>
</evidence>
<dbReference type="InterPro" id="IPR002938">
    <property type="entry name" value="FAD-bd"/>
</dbReference>
<evidence type="ECO:0000256" key="2">
    <source>
        <dbReference type="ARBA" id="ARBA00022630"/>
    </source>
</evidence>
<feature type="domain" description="FAD-binding" evidence="6">
    <location>
        <begin position="5"/>
        <end position="359"/>
    </location>
</feature>
<dbReference type="GO" id="GO:0004497">
    <property type="term" value="F:monooxygenase activity"/>
    <property type="evidence" value="ECO:0007669"/>
    <property type="project" value="UniProtKB-KW"/>
</dbReference>
<keyword evidence="2" id="KW-0285">Flavoprotein</keyword>
<dbReference type="PANTHER" id="PTHR13789">
    <property type="entry name" value="MONOOXYGENASE"/>
    <property type="match status" value="1"/>
</dbReference>
<dbReference type="GO" id="GO:0071949">
    <property type="term" value="F:FAD binding"/>
    <property type="evidence" value="ECO:0007669"/>
    <property type="project" value="InterPro"/>
</dbReference>
<evidence type="ECO:0000313" key="7">
    <source>
        <dbReference type="EMBL" id="CAG8418906.1"/>
    </source>
</evidence>